<gene>
    <name evidence="1" type="ORF">TCLT_LOCUS10870</name>
</gene>
<dbReference type="OrthoDB" id="5806945at2759"/>
<protein>
    <submittedName>
        <fullName evidence="1">Uncharacterized protein</fullName>
    </submittedName>
</protein>
<dbReference type="Proteomes" id="UP000276776">
    <property type="component" value="Unassembled WGS sequence"/>
</dbReference>
<evidence type="ECO:0000313" key="2">
    <source>
        <dbReference type="Proteomes" id="UP000276776"/>
    </source>
</evidence>
<sequence>MHLFFKDKERDEILEDLVTEYHKQRIAEIDFKKPAANSKLCYDIDGEKEKITLKGAACIFMLDVNSLSKVHVGAMRWNKIDMMKQSSERENNSLVFLASNGYFCSETRFSHIDDGECVQHTSLREYFVFCCCHTKIELCAYSASELTMKSVETNRKMWESKLEIRNPILADELRITPHDVRTSPWTYRDYIYSRPVKMG</sequence>
<reference evidence="1 2" key="1">
    <citation type="submission" date="2018-11" db="EMBL/GenBank/DDBJ databases">
        <authorList>
            <consortium name="Pathogen Informatics"/>
        </authorList>
    </citation>
    <scope>NUCLEOTIDE SEQUENCE [LARGE SCALE GENOMIC DNA]</scope>
</reference>
<accession>A0A3P7LF65</accession>
<evidence type="ECO:0000313" key="1">
    <source>
        <dbReference type="EMBL" id="VDN08588.1"/>
    </source>
</evidence>
<organism evidence="1 2">
    <name type="scientific">Thelazia callipaeda</name>
    <name type="common">Oriental eyeworm</name>
    <name type="synonym">Parasitic nematode</name>
    <dbReference type="NCBI Taxonomy" id="103827"/>
    <lineage>
        <taxon>Eukaryota</taxon>
        <taxon>Metazoa</taxon>
        <taxon>Ecdysozoa</taxon>
        <taxon>Nematoda</taxon>
        <taxon>Chromadorea</taxon>
        <taxon>Rhabditida</taxon>
        <taxon>Spirurina</taxon>
        <taxon>Spiruromorpha</taxon>
        <taxon>Thelazioidea</taxon>
        <taxon>Thelaziidae</taxon>
        <taxon>Thelazia</taxon>
    </lineage>
</organism>
<dbReference type="AlphaFoldDB" id="A0A3P7LF65"/>
<name>A0A3P7LF65_THECL</name>
<keyword evidence="2" id="KW-1185">Reference proteome</keyword>
<proteinExistence type="predicted"/>
<dbReference type="EMBL" id="UYYF01005530">
    <property type="protein sequence ID" value="VDN08588.1"/>
    <property type="molecule type" value="Genomic_DNA"/>
</dbReference>